<reference evidence="7 8" key="1">
    <citation type="submission" date="2023-01" db="EMBL/GenBank/DDBJ databases">
        <title>Analysis of 21 Apiospora genomes using comparative genomics revels a genus with tremendous synthesis potential of carbohydrate active enzymes and secondary metabolites.</title>
        <authorList>
            <person name="Sorensen T."/>
        </authorList>
    </citation>
    <scope>NUCLEOTIDE SEQUENCE [LARGE SCALE GENOMIC DNA]</scope>
    <source>
        <strain evidence="7 8">CBS 117206</strain>
    </source>
</reference>
<feature type="compositionally biased region" description="Basic and acidic residues" evidence="4">
    <location>
        <begin position="8"/>
        <end position="29"/>
    </location>
</feature>
<feature type="region of interest" description="Disordered" evidence="4">
    <location>
        <begin position="1"/>
        <end position="536"/>
    </location>
</feature>
<feature type="compositionally biased region" description="Basic and acidic residues" evidence="4">
    <location>
        <begin position="469"/>
        <end position="479"/>
    </location>
</feature>
<feature type="region of interest" description="Disordered" evidence="4">
    <location>
        <begin position="855"/>
        <end position="996"/>
    </location>
</feature>
<evidence type="ECO:0000313" key="8">
    <source>
        <dbReference type="Proteomes" id="UP001392437"/>
    </source>
</evidence>
<comment type="subcellular location">
    <subcellularLocation>
        <location evidence="1">Nucleus</location>
    </subcellularLocation>
</comment>
<evidence type="ECO:0000256" key="1">
    <source>
        <dbReference type="ARBA" id="ARBA00004123"/>
    </source>
</evidence>
<evidence type="ECO:0000259" key="5">
    <source>
        <dbReference type="PROSITE" id="PS50090"/>
    </source>
</evidence>
<sequence>MVNDDDDLSSKRDQSPFSFADDRSYRDENNETLEIDSSQPEQPVFSSQIPASARRDRELGKMNSSKSKKRRSRRSPEASQEIPPPSSQDFEPPFVKHGSNGIEEEEDDEDTVAQIKGDPSVEDEPGPVIEDEEFGAEILEKAKRERRQRKELKKARKAEKMRRSQLKADPDAIDEATGSQDTSQVNGASPEMPRANGFVAVNHQVPATSGAVEASKPSKRRKRLPAASPVAEEPTQDNENGVSSNPILLTSSANDSTVPISSPLKRKGRSSSDKKQRKKQKQQMENVEEEDEGAAELSTPFADAAQDIYAQRQSEVQSSPSAARLQRRSQSRANSAEAEQSDDNIAERMQPDQVSENAEEEVAPQTMDVDEDNDAELPANNHDDEPNAVDDAVDIETEDHLGSDDLGVAEPMEIDHDPSENGLKGDAAPTPTSKKTASGSSNGSALRKYGHQSSTGRKRHAKAPFSEAGRGEESNRQAFEELPSASPTVNAAKRRRIQEDDDAASGPSSVTKAKSNKKRGGSQAPRKVQDPRKGEEVTGVFSEFELRNIDRALKQWQEDHDLTDFKRNELVHKNPQSAEAREAYCGEMWDAIQAVVPGRKRQKIISQCRRKYHNFSARGAWTPEQHEELVELYNQHGPKYRMIADTIGRFAEDVRDRIRNYVVCGDSQKTATWDAQEELKLANIIQRALDEIRTSKSLTMPEHSSKKAEDLIDWQGIKAAMDRREDGDVDLNESMAQLIQNAREEAMRIPAHDLSKIAKRIKDTKATMHNRIPWSRVHAEGVGAKYSRPALMVAWCRLRLLVPDWEDTDPSDIATAVRTKYRVEKDLQLPTDINMDQEYLGLEYMIGMLLSSKSRAQSRRKSRSAHLARKGSSIQNGDGQEQAADDNASEAEAQASDDDIGVGPSSTARIPNDREIEESELEEEAPPADSSKKATKAKGKGKEKASKAAPSPPTKTSKGRAKGKGKAPLSASMVEDEEQSSDTDAEDVEDIPARRV</sequence>
<dbReference type="GO" id="GO:0000976">
    <property type="term" value="F:transcription cis-regulatory region binding"/>
    <property type="evidence" value="ECO:0007669"/>
    <property type="project" value="TreeGrafter"/>
</dbReference>
<dbReference type="PROSITE" id="PS51294">
    <property type="entry name" value="HTH_MYB"/>
    <property type="match status" value="1"/>
</dbReference>
<feature type="compositionally biased region" description="Acidic residues" evidence="4">
    <location>
        <begin position="102"/>
        <end position="111"/>
    </location>
</feature>
<protein>
    <submittedName>
        <fullName evidence="7">Myb-like DNA-binding domain-containing protein</fullName>
    </submittedName>
</protein>
<dbReference type="GO" id="GO:0005634">
    <property type="term" value="C:nucleus"/>
    <property type="evidence" value="ECO:0007669"/>
    <property type="project" value="UniProtKB-SubCell"/>
</dbReference>
<evidence type="ECO:0000256" key="4">
    <source>
        <dbReference type="SAM" id="MobiDB-lite"/>
    </source>
</evidence>
<feature type="compositionally biased region" description="Acidic residues" evidence="4">
    <location>
        <begin position="357"/>
        <end position="375"/>
    </location>
</feature>
<dbReference type="PANTHER" id="PTHR46380">
    <property type="entry name" value="CYCLIN-D-BINDING MYB-LIKE TRANSCRIPTION FACTOR 1"/>
    <property type="match status" value="1"/>
</dbReference>
<feature type="compositionally biased region" description="Polar residues" evidence="4">
    <location>
        <begin position="237"/>
        <end position="260"/>
    </location>
</feature>
<feature type="compositionally biased region" description="Basic residues" evidence="4">
    <location>
        <begin position="856"/>
        <end position="869"/>
    </location>
</feature>
<accession>A0AAW0Q582</accession>
<evidence type="ECO:0000256" key="2">
    <source>
        <dbReference type="ARBA" id="ARBA00023125"/>
    </source>
</evidence>
<dbReference type="SMART" id="SM00717">
    <property type="entry name" value="SANT"/>
    <property type="match status" value="2"/>
</dbReference>
<name>A0AAW0Q582_9PEZI</name>
<dbReference type="InterPro" id="IPR001005">
    <property type="entry name" value="SANT/Myb"/>
</dbReference>
<feature type="compositionally biased region" description="Acidic residues" evidence="4">
    <location>
        <begin position="386"/>
        <end position="397"/>
    </location>
</feature>
<dbReference type="SUPFAM" id="SSF46689">
    <property type="entry name" value="Homeodomain-like"/>
    <property type="match status" value="1"/>
</dbReference>
<feature type="compositionally biased region" description="Basic residues" evidence="4">
    <location>
        <begin position="264"/>
        <end position="281"/>
    </location>
</feature>
<feature type="compositionally biased region" description="Polar residues" evidence="4">
    <location>
        <begin position="35"/>
        <end position="50"/>
    </location>
</feature>
<dbReference type="InterPro" id="IPR009057">
    <property type="entry name" value="Homeodomain-like_sf"/>
</dbReference>
<feature type="compositionally biased region" description="Polar residues" evidence="4">
    <location>
        <begin position="177"/>
        <end position="187"/>
    </location>
</feature>
<evidence type="ECO:0000313" key="7">
    <source>
        <dbReference type="EMBL" id="KAK8095706.1"/>
    </source>
</evidence>
<feature type="compositionally biased region" description="Acidic residues" evidence="4">
    <location>
        <begin position="120"/>
        <end position="135"/>
    </location>
</feature>
<dbReference type="GO" id="GO:0003700">
    <property type="term" value="F:DNA-binding transcription factor activity"/>
    <property type="evidence" value="ECO:0007669"/>
    <property type="project" value="TreeGrafter"/>
</dbReference>
<dbReference type="InterPro" id="IPR017930">
    <property type="entry name" value="Myb_dom"/>
</dbReference>
<feature type="compositionally biased region" description="Acidic residues" evidence="4">
    <location>
        <begin position="883"/>
        <end position="900"/>
    </location>
</feature>
<evidence type="ECO:0000259" key="6">
    <source>
        <dbReference type="PROSITE" id="PS51294"/>
    </source>
</evidence>
<dbReference type="CDD" id="cd00167">
    <property type="entry name" value="SANT"/>
    <property type="match status" value="1"/>
</dbReference>
<feature type="domain" description="HTH myb-type" evidence="6">
    <location>
        <begin position="618"/>
        <end position="666"/>
    </location>
</feature>
<feature type="compositionally biased region" description="Acidic residues" evidence="4">
    <location>
        <begin position="974"/>
        <end position="990"/>
    </location>
</feature>
<feature type="compositionally biased region" description="Acidic residues" evidence="4">
    <location>
        <begin position="915"/>
        <end position="926"/>
    </location>
</feature>
<feature type="compositionally biased region" description="Basic and acidic residues" evidence="4">
    <location>
        <begin position="527"/>
        <end position="536"/>
    </location>
</feature>
<dbReference type="PANTHER" id="PTHR46380:SF2">
    <property type="entry name" value="CYCLIN-D-BINDING MYB-LIKE TRANSCRIPTION FACTOR 1"/>
    <property type="match status" value="1"/>
</dbReference>
<organism evidence="7 8">
    <name type="scientific">Apiospora kogelbergensis</name>
    <dbReference type="NCBI Taxonomy" id="1337665"/>
    <lineage>
        <taxon>Eukaryota</taxon>
        <taxon>Fungi</taxon>
        <taxon>Dikarya</taxon>
        <taxon>Ascomycota</taxon>
        <taxon>Pezizomycotina</taxon>
        <taxon>Sordariomycetes</taxon>
        <taxon>Xylariomycetidae</taxon>
        <taxon>Amphisphaeriales</taxon>
        <taxon>Apiosporaceae</taxon>
        <taxon>Apiospora</taxon>
    </lineage>
</organism>
<keyword evidence="3" id="KW-0539">Nucleus</keyword>
<dbReference type="InterPro" id="IPR051651">
    <property type="entry name" value="DMTF1_DNA-bind_reg"/>
</dbReference>
<evidence type="ECO:0000256" key="3">
    <source>
        <dbReference type="ARBA" id="ARBA00023242"/>
    </source>
</evidence>
<gene>
    <name evidence="7" type="ORF">PG999_013728</name>
</gene>
<dbReference type="AlphaFoldDB" id="A0AAW0Q582"/>
<feature type="compositionally biased region" description="Polar residues" evidence="4">
    <location>
        <begin position="430"/>
        <end position="444"/>
    </location>
</feature>
<dbReference type="Gene3D" id="1.10.10.60">
    <property type="entry name" value="Homeodomain-like"/>
    <property type="match status" value="1"/>
</dbReference>
<dbReference type="Proteomes" id="UP001392437">
    <property type="component" value="Unassembled WGS sequence"/>
</dbReference>
<proteinExistence type="predicted"/>
<keyword evidence="2 7" id="KW-0238">DNA-binding</keyword>
<dbReference type="PROSITE" id="PS50090">
    <property type="entry name" value="MYB_LIKE"/>
    <property type="match status" value="1"/>
</dbReference>
<keyword evidence="8" id="KW-1185">Reference proteome</keyword>
<dbReference type="EMBL" id="JAQQWP010000011">
    <property type="protein sequence ID" value="KAK8095706.1"/>
    <property type="molecule type" value="Genomic_DNA"/>
</dbReference>
<dbReference type="Pfam" id="PF00249">
    <property type="entry name" value="Myb_DNA-binding"/>
    <property type="match status" value="1"/>
</dbReference>
<comment type="caution">
    <text evidence="7">The sequence shown here is derived from an EMBL/GenBank/DDBJ whole genome shotgun (WGS) entry which is preliminary data.</text>
</comment>
<feature type="compositionally biased region" description="Basic residues" evidence="4">
    <location>
        <begin position="144"/>
        <end position="165"/>
    </location>
</feature>
<feature type="domain" description="Myb-like" evidence="5">
    <location>
        <begin position="618"/>
        <end position="662"/>
    </location>
</feature>